<keyword evidence="1" id="KW-0812">Transmembrane</keyword>
<sequence length="92" mass="10975">MPEKSKKIHGSTRCQFSVPVNLGTEEVPDFEYSEFLCDDPSLFEYIENQTTEADFYLDKTFSYGDFFVLFFLMVFSLWKIVEIIWNKFVKRT</sequence>
<keyword evidence="1" id="KW-0472">Membrane</keyword>
<keyword evidence="1" id="KW-1133">Transmembrane helix</keyword>
<evidence type="ECO:0000256" key="1">
    <source>
        <dbReference type="SAM" id="Phobius"/>
    </source>
</evidence>
<evidence type="ECO:0000313" key="2">
    <source>
        <dbReference type="EMBL" id="GAI04649.1"/>
    </source>
</evidence>
<dbReference type="EMBL" id="BARV01012514">
    <property type="protein sequence ID" value="GAI04649.1"/>
    <property type="molecule type" value="Genomic_DNA"/>
</dbReference>
<accession>X1ME57</accession>
<feature type="transmembrane region" description="Helical" evidence="1">
    <location>
        <begin position="66"/>
        <end position="85"/>
    </location>
</feature>
<comment type="caution">
    <text evidence="2">The sequence shown here is derived from an EMBL/GenBank/DDBJ whole genome shotgun (WGS) entry which is preliminary data.</text>
</comment>
<protein>
    <submittedName>
        <fullName evidence="2">Uncharacterized protein</fullName>
    </submittedName>
</protein>
<gene>
    <name evidence="2" type="ORF">S06H3_23134</name>
</gene>
<organism evidence="2">
    <name type="scientific">marine sediment metagenome</name>
    <dbReference type="NCBI Taxonomy" id="412755"/>
    <lineage>
        <taxon>unclassified sequences</taxon>
        <taxon>metagenomes</taxon>
        <taxon>ecological metagenomes</taxon>
    </lineage>
</organism>
<name>X1ME57_9ZZZZ</name>
<proteinExistence type="predicted"/>
<dbReference type="AlphaFoldDB" id="X1ME57"/>
<reference evidence="2" key="1">
    <citation type="journal article" date="2014" name="Front. Microbiol.">
        <title>High frequency of phylogenetically diverse reductive dehalogenase-homologous genes in deep subseafloor sedimentary metagenomes.</title>
        <authorList>
            <person name="Kawai M."/>
            <person name="Futagami T."/>
            <person name="Toyoda A."/>
            <person name="Takaki Y."/>
            <person name="Nishi S."/>
            <person name="Hori S."/>
            <person name="Arai W."/>
            <person name="Tsubouchi T."/>
            <person name="Morono Y."/>
            <person name="Uchiyama I."/>
            <person name="Ito T."/>
            <person name="Fujiyama A."/>
            <person name="Inagaki F."/>
            <person name="Takami H."/>
        </authorList>
    </citation>
    <scope>NUCLEOTIDE SEQUENCE</scope>
    <source>
        <strain evidence="2">Expedition CK06-06</strain>
    </source>
</reference>